<dbReference type="Gene3D" id="1.10.510.10">
    <property type="entry name" value="Transferase(Phosphotransferase) domain 1"/>
    <property type="match status" value="1"/>
</dbReference>
<keyword evidence="3" id="KW-0723">Serine/threonine-protein kinase</keyword>
<evidence type="ECO:0000256" key="10">
    <source>
        <dbReference type="PROSITE-ProRule" id="PRU10141"/>
    </source>
</evidence>
<evidence type="ECO:0000313" key="13">
    <source>
        <dbReference type="EMBL" id="KAL2497259.1"/>
    </source>
</evidence>
<gene>
    <name evidence="13" type="ORF">Adt_22809</name>
</gene>
<dbReference type="PROSITE" id="PS00107">
    <property type="entry name" value="PROTEIN_KINASE_ATP"/>
    <property type="match status" value="1"/>
</dbReference>
<dbReference type="InterPro" id="IPR008271">
    <property type="entry name" value="Ser/Thr_kinase_AS"/>
</dbReference>
<dbReference type="PROSITE" id="PS50011">
    <property type="entry name" value="PROTEIN_KINASE_DOM"/>
    <property type="match status" value="1"/>
</dbReference>
<keyword evidence="14" id="KW-1185">Reference proteome</keyword>
<feature type="region of interest" description="Disordered" evidence="11">
    <location>
        <begin position="1"/>
        <end position="67"/>
    </location>
</feature>
<comment type="caution">
    <text evidence="13">The sequence shown here is derived from an EMBL/GenBank/DDBJ whole genome shotgun (WGS) entry which is preliminary data.</text>
</comment>
<sequence>MHRIPKFLVHSSDRSKTSMNSRSSSGGSRRKQKPPPPRLERRNANNNINYELCPSTPSTSSSSYYSSEDSSLRTRSLELYSDKKSFRIEGIDGEIEIICNALGFSGIDDFGISTAEYENMKVRSSSAPLIVNQKIEADTSNLDAGIIDDVGSRISNVIISDKNEGFSDLRAFVINRVTDNPSVSGRVDELAERLGDGVSASDQILSENVSTVLDEFRGNGIKGQRPPVLLPVPGLTLPVIENSRSTWDLPLEGERVPGFVFSLEDGEGQEEHGGRRSQEQEEDREEDNMRSVFMRSGMLSRSPSFTTSNDDDSSSTTTDPTSNISPNWRFRRIIMDWQKGELLGRGSFGTVYEGIADGGFFFAVKEVSLLDQGDEGKQSIIQLEQEIALLSQFEHENIVQYYGATKDESNLYIFLELVTKGSLLSLYQKYNLQDSQVSAYTRQILHGLKYLHDRNVVHRDIKCANILVDANGSVKLADFGLAKATKLNDVKSCKGTAFWMAPEVVRSRGYGHAADIWSLGCTVLEMLTQRFPYFNLECMPALFRIGRGGATTHSRISFQLCTGFYPPMSTSRPKRTPYCRPAFGPSICEAKTIIIFRLSISSHFWQADSRDVMSF</sequence>
<feature type="compositionally biased region" description="Basic and acidic residues" evidence="11">
    <location>
        <begin position="269"/>
        <end position="279"/>
    </location>
</feature>
<dbReference type="InterPro" id="IPR000719">
    <property type="entry name" value="Prot_kinase_dom"/>
</dbReference>
<organism evidence="13 14">
    <name type="scientific">Abeliophyllum distichum</name>
    <dbReference type="NCBI Taxonomy" id="126358"/>
    <lineage>
        <taxon>Eukaryota</taxon>
        <taxon>Viridiplantae</taxon>
        <taxon>Streptophyta</taxon>
        <taxon>Embryophyta</taxon>
        <taxon>Tracheophyta</taxon>
        <taxon>Spermatophyta</taxon>
        <taxon>Magnoliopsida</taxon>
        <taxon>eudicotyledons</taxon>
        <taxon>Gunneridae</taxon>
        <taxon>Pentapetalae</taxon>
        <taxon>asterids</taxon>
        <taxon>lamiids</taxon>
        <taxon>Lamiales</taxon>
        <taxon>Oleaceae</taxon>
        <taxon>Forsythieae</taxon>
        <taxon>Abeliophyllum</taxon>
    </lineage>
</organism>
<dbReference type="SMART" id="SM00220">
    <property type="entry name" value="S_TKc"/>
    <property type="match status" value="1"/>
</dbReference>
<evidence type="ECO:0000256" key="11">
    <source>
        <dbReference type="SAM" id="MobiDB-lite"/>
    </source>
</evidence>
<dbReference type="PANTHER" id="PTHR48016">
    <property type="entry name" value="MAP KINASE KINASE KINASE SSK2-RELATED-RELATED"/>
    <property type="match status" value="1"/>
</dbReference>
<feature type="region of interest" description="Disordered" evidence="11">
    <location>
        <begin position="265"/>
        <end position="323"/>
    </location>
</feature>
<comment type="similarity">
    <text evidence="1">Belongs to the protein kinase superfamily. STE Ser/Thr protein kinase family. MAP kinase kinase kinase subfamily.</text>
</comment>
<evidence type="ECO:0000256" key="9">
    <source>
        <dbReference type="ARBA" id="ARBA00048329"/>
    </source>
</evidence>
<evidence type="ECO:0000256" key="7">
    <source>
        <dbReference type="ARBA" id="ARBA00022840"/>
    </source>
</evidence>
<evidence type="ECO:0000256" key="1">
    <source>
        <dbReference type="ARBA" id="ARBA00006529"/>
    </source>
</evidence>
<protein>
    <recommendedName>
        <fullName evidence="2">mitogen-activated protein kinase kinase kinase</fullName>
        <ecNumber evidence="2">2.7.11.25</ecNumber>
    </recommendedName>
</protein>
<proteinExistence type="inferred from homology"/>
<evidence type="ECO:0000256" key="5">
    <source>
        <dbReference type="ARBA" id="ARBA00022741"/>
    </source>
</evidence>
<evidence type="ECO:0000256" key="4">
    <source>
        <dbReference type="ARBA" id="ARBA00022679"/>
    </source>
</evidence>
<evidence type="ECO:0000256" key="6">
    <source>
        <dbReference type="ARBA" id="ARBA00022777"/>
    </source>
</evidence>
<comment type="catalytic activity">
    <reaction evidence="9">
        <text>L-seryl-[protein] + ATP = O-phospho-L-seryl-[protein] + ADP + H(+)</text>
        <dbReference type="Rhea" id="RHEA:17989"/>
        <dbReference type="Rhea" id="RHEA-COMP:9863"/>
        <dbReference type="Rhea" id="RHEA-COMP:11604"/>
        <dbReference type="ChEBI" id="CHEBI:15378"/>
        <dbReference type="ChEBI" id="CHEBI:29999"/>
        <dbReference type="ChEBI" id="CHEBI:30616"/>
        <dbReference type="ChEBI" id="CHEBI:83421"/>
        <dbReference type="ChEBI" id="CHEBI:456216"/>
        <dbReference type="EC" id="2.7.11.25"/>
    </reaction>
</comment>
<keyword evidence="6 13" id="KW-0418">Kinase</keyword>
<dbReference type="GO" id="GO:0004709">
    <property type="term" value="F:MAP kinase kinase kinase activity"/>
    <property type="evidence" value="ECO:0007669"/>
    <property type="project" value="UniProtKB-EC"/>
</dbReference>
<dbReference type="PROSITE" id="PS00108">
    <property type="entry name" value="PROTEIN_KINASE_ST"/>
    <property type="match status" value="1"/>
</dbReference>
<feature type="binding site" evidence="10">
    <location>
        <position position="365"/>
    </location>
    <ligand>
        <name>ATP</name>
        <dbReference type="ChEBI" id="CHEBI:30616"/>
    </ligand>
</feature>
<feature type="domain" description="Protein kinase" evidence="12">
    <location>
        <begin position="337"/>
        <end position="615"/>
    </location>
</feature>
<feature type="compositionally biased region" description="Low complexity" evidence="11">
    <location>
        <begin position="17"/>
        <end position="27"/>
    </location>
</feature>
<dbReference type="EC" id="2.7.11.25" evidence="2"/>
<dbReference type="FunFam" id="1.10.510.10:FF:000359">
    <property type="entry name" value="Mitogen-activated protein kinase 1, putative, expressed"/>
    <property type="match status" value="1"/>
</dbReference>
<dbReference type="PANTHER" id="PTHR48016:SF29">
    <property type="entry name" value="MITOGEN-ACTIVATED PROTEIN KINASE KINASE KINASE 1-RELATED"/>
    <property type="match status" value="1"/>
</dbReference>
<dbReference type="GO" id="GO:0005524">
    <property type="term" value="F:ATP binding"/>
    <property type="evidence" value="ECO:0007669"/>
    <property type="project" value="UniProtKB-UniRule"/>
</dbReference>
<accession>A0ABD1SCL3</accession>
<keyword evidence="7 10" id="KW-0067">ATP-binding</keyword>
<dbReference type="Proteomes" id="UP001604336">
    <property type="component" value="Unassembled WGS sequence"/>
</dbReference>
<keyword evidence="4" id="KW-0808">Transferase</keyword>
<feature type="compositionally biased region" description="Low complexity" evidence="11">
    <location>
        <begin position="54"/>
        <end position="67"/>
    </location>
</feature>
<dbReference type="AlphaFoldDB" id="A0ABD1SCL3"/>
<dbReference type="SUPFAM" id="SSF56112">
    <property type="entry name" value="Protein kinase-like (PK-like)"/>
    <property type="match status" value="1"/>
</dbReference>
<evidence type="ECO:0000256" key="2">
    <source>
        <dbReference type="ARBA" id="ARBA00012406"/>
    </source>
</evidence>
<name>A0ABD1SCL3_9LAMI</name>
<feature type="compositionally biased region" description="Low complexity" evidence="11">
    <location>
        <begin position="302"/>
        <end position="323"/>
    </location>
</feature>
<evidence type="ECO:0000256" key="8">
    <source>
        <dbReference type="ARBA" id="ARBA00047559"/>
    </source>
</evidence>
<dbReference type="InterPro" id="IPR017441">
    <property type="entry name" value="Protein_kinase_ATP_BS"/>
</dbReference>
<evidence type="ECO:0000313" key="14">
    <source>
        <dbReference type="Proteomes" id="UP001604336"/>
    </source>
</evidence>
<evidence type="ECO:0000256" key="3">
    <source>
        <dbReference type="ARBA" id="ARBA00022527"/>
    </source>
</evidence>
<dbReference type="GO" id="GO:1902065">
    <property type="term" value="P:response to L-glutamate"/>
    <property type="evidence" value="ECO:0007669"/>
    <property type="project" value="UniProtKB-ARBA"/>
</dbReference>
<dbReference type="InterPro" id="IPR011009">
    <property type="entry name" value="Kinase-like_dom_sf"/>
</dbReference>
<dbReference type="EMBL" id="JBFOLK010000007">
    <property type="protein sequence ID" value="KAL2497259.1"/>
    <property type="molecule type" value="Genomic_DNA"/>
</dbReference>
<keyword evidence="5 10" id="KW-0547">Nucleotide-binding</keyword>
<comment type="catalytic activity">
    <reaction evidence="8">
        <text>L-threonyl-[protein] + ATP = O-phospho-L-threonyl-[protein] + ADP + H(+)</text>
        <dbReference type="Rhea" id="RHEA:46608"/>
        <dbReference type="Rhea" id="RHEA-COMP:11060"/>
        <dbReference type="Rhea" id="RHEA-COMP:11605"/>
        <dbReference type="ChEBI" id="CHEBI:15378"/>
        <dbReference type="ChEBI" id="CHEBI:30013"/>
        <dbReference type="ChEBI" id="CHEBI:30616"/>
        <dbReference type="ChEBI" id="CHEBI:61977"/>
        <dbReference type="ChEBI" id="CHEBI:456216"/>
        <dbReference type="EC" id="2.7.11.25"/>
    </reaction>
</comment>
<reference evidence="14" key="1">
    <citation type="submission" date="2024-07" db="EMBL/GenBank/DDBJ databases">
        <title>Two chromosome-level genome assemblies of Korean endemic species Abeliophyllum distichum and Forsythia ovata (Oleaceae).</title>
        <authorList>
            <person name="Jang H."/>
        </authorList>
    </citation>
    <scope>NUCLEOTIDE SEQUENCE [LARGE SCALE GENOMIC DNA]</scope>
</reference>
<evidence type="ECO:0000259" key="12">
    <source>
        <dbReference type="PROSITE" id="PS50011"/>
    </source>
</evidence>
<dbReference type="Pfam" id="PF00069">
    <property type="entry name" value="Pkinase"/>
    <property type="match status" value="1"/>
</dbReference>
<dbReference type="InterPro" id="IPR050538">
    <property type="entry name" value="MAP_kinase_kinase_kinase"/>
</dbReference>